<gene>
    <name evidence="1" type="ORF">SINV_03060</name>
</gene>
<dbReference type="EMBL" id="GL762212">
    <property type="protein sequence ID" value="EFZ21813.1"/>
    <property type="molecule type" value="Genomic_DNA"/>
</dbReference>
<proteinExistence type="predicted"/>
<sequence>IWWWKEREGVERIQDRYLKWVIGMERYTAGYMVREELARLCWKEIKGRVKEGKVMGKWEEERRDFYEEKSWNIKEIEKLSEEGGLRREELVARERRRQEEERIRSLRFNRWHNRVKGKGVPEYLKRDWKEERWKRIARFRLGDGMRGDRHWEEKEKRKCRICGWGGG</sequence>
<dbReference type="AlphaFoldDB" id="E9IC87"/>
<organism>
    <name type="scientific">Solenopsis invicta</name>
    <name type="common">Red imported fire ant</name>
    <name type="synonym">Solenopsis wagneri</name>
    <dbReference type="NCBI Taxonomy" id="13686"/>
    <lineage>
        <taxon>Eukaryota</taxon>
        <taxon>Metazoa</taxon>
        <taxon>Ecdysozoa</taxon>
        <taxon>Arthropoda</taxon>
        <taxon>Hexapoda</taxon>
        <taxon>Insecta</taxon>
        <taxon>Pterygota</taxon>
        <taxon>Neoptera</taxon>
        <taxon>Endopterygota</taxon>
        <taxon>Hymenoptera</taxon>
        <taxon>Apocrita</taxon>
        <taxon>Aculeata</taxon>
        <taxon>Formicoidea</taxon>
        <taxon>Formicidae</taxon>
        <taxon>Myrmicinae</taxon>
        <taxon>Solenopsis</taxon>
    </lineage>
</organism>
<name>E9IC87_SOLIN</name>
<dbReference type="HOGENOM" id="CLU_105283_0_0_1"/>
<reference evidence="1" key="1">
    <citation type="journal article" date="2011" name="Proc. Natl. Acad. Sci. U.S.A.">
        <title>The genome of the fire ant Solenopsis invicta.</title>
        <authorList>
            <person name="Wurm Y."/>
            <person name="Wang J."/>
            <person name="Riba-Grognuz O."/>
            <person name="Corona M."/>
            <person name="Nygaard S."/>
            <person name="Hunt B.G."/>
            <person name="Ingram K.K."/>
            <person name="Falquet L."/>
            <person name="Nipitwattanaphon M."/>
            <person name="Gotzek D."/>
            <person name="Dijkstra M.B."/>
            <person name="Oettler J."/>
            <person name="Comtesse F."/>
            <person name="Shih C.J."/>
            <person name="Wu W.J."/>
            <person name="Yang C.C."/>
            <person name="Thomas J."/>
            <person name="Beaudoing E."/>
            <person name="Pradervand S."/>
            <person name="Flegel V."/>
            <person name="Cook E.D."/>
            <person name="Fabbretti R."/>
            <person name="Stockinger H."/>
            <person name="Long L."/>
            <person name="Farmerie W.G."/>
            <person name="Oakey J."/>
            <person name="Boomsma J.J."/>
            <person name="Pamilo P."/>
            <person name="Yi S.V."/>
            <person name="Heinze J."/>
            <person name="Goodisman M.A."/>
            <person name="Farinelli L."/>
            <person name="Harshman K."/>
            <person name="Hulo N."/>
            <person name="Cerutti L."/>
            <person name="Xenarios I."/>
            <person name="Shoemaker D."/>
            <person name="Keller L."/>
        </authorList>
    </citation>
    <scope>NUCLEOTIDE SEQUENCE [LARGE SCALE GENOMIC DNA]</scope>
</reference>
<feature type="non-terminal residue" evidence="1">
    <location>
        <position position="1"/>
    </location>
</feature>
<protein>
    <submittedName>
        <fullName evidence="1">Uncharacterized protein</fullName>
    </submittedName>
</protein>
<accession>E9IC87</accession>
<evidence type="ECO:0000313" key="1">
    <source>
        <dbReference type="EMBL" id="EFZ21813.1"/>
    </source>
</evidence>
<feature type="non-terminal residue" evidence="1">
    <location>
        <position position="167"/>
    </location>
</feature>